<accession>A0A0G4PE65</accession>
<organism evidence="1 2">
    <name type="scientific">Penicillium camemberti (strain FM 013)</name>
    <dbReference type="NCBI Taxonomy" id="1429867"/>
    <lineage>
        <taxon>Eukaryota</taxon>
        <taxon>Fungi</taxon>
        <taxon>Dikarya</taxon>
        <taxon>Ascomycota</taxon>
        <taxon>Pezizomycotina</taxon>
        <taxon>Eurotiomycetes</taxon>
        <taxon>Eurotiomycetidae</taxon>
        <taxon>Eurotiales</taxon>
        <taxon>Aspergillaceae</taxon>
        <taxon>Penicillium</taxon>
    </lineage>
</organism>
<reference evidence="1 2" key="1">
    <citation type="journal article" date="2014" name="Nat. Commun.">
        <title>Multiple recent horizontal transfers of a large genomic region in cheese making fungi.</title>
        <authorList>
            <person name="Cheeseman K."/>
            <person name="Ropars J."/>
            <person name="Renault P."/>
            <person name="Dupont J."/>
            <person name="Gouzy J."/>
            <person name="Branca A."/>
            <person name="Abraham A.L."/>
            <person name="Ceppi M."/>
            <person name="Conseiller E."/>
            <person name="Debuchy R."/>
            <person name="Malagnac F."/>
            <person name="Goarin A."/>
            <person name="Silar P."/>
            <person name="Lacoste S."/>
            <person name="Sallet E."/>
            <person name="Bensimon A."/>
            <person name="Giraud T."/>
            <person name="Brygoo Y."/>
        </authorList>
    </citation>
    <scope>NUCLEOTIDE SEQUENCE [LARGE SCALE GENOMIC DNA]</scope>
    <source>
        <strain evidence="2">FM 013</strain>
    </source>
</reference>
<sequence>MPSITISDGYTFNNRGPVTTTFTAPASCTTAGDVKIGVNTSFPFFNYWAQCSTDGAHGCTPTGTSSPSLTLDPNPNVIYDYAFYSPGLYCPSGWATVGVAARDGDKPASLSGVLSVSTTTTTDSSLDDDARATWKNPATMLPELLDSGETLVMCCPSSMTAHLDVGCYSTVSHFDATTGCLRMIPESDIGASTKTVIMDGTTSTDRLIVLTASSPGTTETKTFASSESDRLGAVSVIVGGASTDATSTSNCAARPGPKGNSWDGLCGVLGVSLASIVLGAAVIL</sequence>
<dbReference type="Proteomes" id="UP000053732">
    <property type="component" value="Unassembled WGS sequence"/>
</dbReference>
<gene>
    <name evidence="1" type="ORF">PCAMFM013_S012g000174</name>
</gene>
<keyword evidence="2" id="KW-1185">Reference proteome</keyword>
<protein>
    <submittedName>
        <fullName evidence="1">Str. FM013</fullName>
    </submittedName>
</protein>
<evidence type="ECO:0000313" key="1">
    <source>
        <dbReference type="EMBL" id="CRL24564.1"/>
    </source>
</evidence>
<dbReference type="AlphaFoldDB" id="A0A0G4PE65"/>
<dbReference type="EMBL" id="HG793145">
    <property type="protein sequence ID" value="CRL24564.1"/>
    <property type="molecule type" value="Genomic_DNA"/>
</dbReference>
<name>A0A0G4PE65_PENC3</name>
<proteinExistence type="predicted"/>
<evidence type="ECO:0000313" key="2">
    <source>
        <dbReference type="Proteomes" id="UP000053732"/>
    </source>
</evidence>